<keyword evidence="3" id="KW-1185">Reference proteome</keyword>
<evidence type="ECO:0000256" key="1">
    <source>
        <dbReference type="SAM" id="MobiDB-lite"/>
    </source>
</evidence>
<name>A0ABQ9YF73_9EUKA</name>
<proteinExistence type="predicted"/>
<protein>
    <submittedName>
        <fullName evidence="2">Uncharacterized protein</fullName>
    </submittedName>
</protein>
<feature type="region of interest" description="Disordered" evidence="1">
    <location>
        <begin position="60"/>
        <end position="82"/>
    </location>
</feature>
<dbReference type="Proteomes" id="UP001281761">
    <property type="component" value="Unassembled WGS sequence"/>
</dbReference>
<comment type="caution">
    <text evidence="2">The sequence shown here is derived from an EMBL/GenBank/DDBJ whole genome shotgun (WGS) entry which is preliminary data.</text>
</comment>
<dbReference type="EMBL" id="JARBJD010000011">
    <property type="protein sequence ID" value="KAK2962370.1"/>
    <property type="molecule type" value="Genomic_DNA"/>
</dbReference>
<accession>A0ABQ9YF73</accession>
<gene>
    <name evidence="2" type="ORF">BLNAU_2613</name>
</gene>
<reference evidence="2 3" key="1">
    <citation type="journal article" date="2022" name="bioRxiv">
        <title>Genomics of Preaxostyla Flagellates Illuminates Evolutionary Transitions and the Path Towards Mitochondrial Loss.</title>
        <authorList>
            <person name="Novak L.V.F."/>
            <person name="Treitli S.C."/>
            <person name="Pyrih J."/>
            <person name="Halakuc P."/>
            <person name="Pipaliya S.V."/>
            <person name="Vacek V."/>
            <person name="Brzon O."/>
            <person name="Soukal P."/>
            <person name="Eme L."/>
            <person name="Dacks J.B."/>
            <person name="Karnkowska A."/>
            <person name="Elias M."/>
            <person name="Hampl V."/>
        </authorList>
    </citation>
    <scope>NUCLEOTIDE SEQUENCE [LARGE SCALE GENOMIC DNA]</scope>
    <source>
        <strain evidence="2">NAU3</strain>
        <tissue evidence="2">Gut</tissue>
    </source>
</reference>
<organism evidence="2 3">
    <name type="scientific">Blattamonas nauphoetae</name>
    <dbReference type="NCBI Taxonomy" id="2049346"/>
    <lineage>
        <taxon>Eukaryota</taxon>
        <taxon>Metamonada</taxon>
        <taxon>Preaxostyla</taxon>
        <taxon>Oxymonadida</taxon>
        <taxon>Blattamonas</taxon>
    </lineage>
</organism>
<sequence>MEEYNVNTKLPPSVPKTTLDLELLFLVEEKFHALKTQIDMGRTEEVNVCERTNTLLEAEDTLNKLRDAGTGSKQGSRSRRRK</sequence>
<evidence type="ECO:0000313" key="2">
    <source>
        <dbReference type="EMBL" id="KAK2962370.1"/>
    </source>
</evidence>
<evidence type="ECO:0000313" key="3">
    <source>
        <dbReference type="Proteomes" id="UP001281761"/>
    </source>
</evidence>